<protein>
    <submittedName>
        <fullName evidence="7">Transcriptional regulator</fullName>
    </submittedName>
</protein>
<comment type="caution">
    <text evidence="7">The sequence shown here is derived from an EMBL/GenBank/DDBJ whole genome shotgun (WGS) entry which is preliminary data.</text>
</comment>
<feature type="domain" description="SIS" evidence="6">
    <location>
        <begin position="138"/>
        <end position="279"/>
    </location>
</feature>
<evidence type="ECO:0000256" key="3">
    <source>
        <dbReference type="ARBA" id="ARBA00023152"/>
    </source>
</evidence>
<dbReference type="CDD" id="cd05013">
    <property type="entry name" value="SIS_RpiR"/>
    <property type="match status" value="1"/>
</dbReference>
<gene>
    <name evidence="7" type="ORF">DIC66_03595</name>
</gene>
<evidence type="ECO:0000256" key="4">
    <source>
        <dbReference type="ARBA" id="ARBA00023163"/>
    </source>
</evidence>
<dbReference type="InterPro" id="IPR046348">
    <property type="entry name" value="SIS_dom_sf"/>
</dbReference>
<dbReference type="InterPro" id="IPR036388">
    <property type="entry name" value="WH-like_DNA-bd_sf"/>
</dbReference>
<dbReference type="GO" id="GO:0003677">
    <property type="term" value="F:DNA binding"/>
    <property type="evidence" value="ECO:0007669"/>
    <property type="project" value="UniProtKB-KW"/>
</dbReference>
<dbReference type="OrthoDB" id="9814005at2"/>
<name>A0A3E1REM3_9BURK</name>
<evidence type="ECO:0000256" key="1">
    <source>
        <dbReference type="ARBA" id="ARBA00023015"/>
    </source>
</evidence>
<dbReference type="InterPro" id="IPR009057">
    <property type="entry name" value="Homeodomain-like_sf"/>
</dbReference>
<organism evidence="7 8">
    <name type="scientific">Rhodoferax lacus</name>
    <dbReference type="NCBI Taxonomy" id="2184758"/>
    <lineage>
        <taxon>Bacteria</taxon>
        <taxon>Pseudomonadati</taxon>
        <taxon>Pseudomonadota</taxon>
        <taxon>Betaproteobacteria</taxon>
        <taxon>Burkholderiales</taxon>
        <taxon>Comamonadaceae</taxon>
        <taxon>Rhodoferax</taxon>
    </lineage>
</organism>
<dbReference type="PANTHER" id="PTHR30514:SF20">
    <property type="entry name" value="TRANSCRIPTIONAL REGULATOR"/>
    <property type="match status" value="1"/>
</dbReference>
<dbReference type="SUPFAM" id="SSF46689">
    <property type="entry name" value="Homeodomain-like"/>
    <property type="match status" value="1"/>
</dbReference>
<reference evidence="7 8" key="1">
    <citation type="submission" date="2018-05" db="EMBL/GenBank/DDBJ databases">
        <title>Rhodoferax soyangensis sp.nov., isolated from an oligotrophic freshwater lake.</title>
        <authorList>
            <person name="Park M."/>
        </authorList>
    </citation>
    <scope>NUCLEOTIDE SEQUENCE [LARGE SCALE GENOMIC DNA]</scope>
    <source>
        <strain evidence="7 8">IMCC26218</strain>
    </source>
</reference>
<dbReference type="RefSeq" id="WP_117174176.1">
    <property type="nucleotide sequence ID" value="NZ_QFZK01000002.1"/>
</dbReference>
<evidence type="ECO:0000256" key="2">
    <source>
        <dbReference type="ARBA" id="ARBA00023125"/>
    </source>
</evidence>
<dbReference type="Proteomes" id="UP000260665">
    <property type="component" value="Unassembled WGS sequence"/>
</dbReference>
<evidence type="ECO:0000313" key="8">
    <source>
        <dbReference type="Proteomes" id="UP000260665"/>
    </source>
</evidence>
<dbReference type="Pfam" id="PF01418">
    <property type="entry name" value="HTH_6"/>
    <property type="match status" value="1"/>
</dbReference>
<accession>A0A3E1REM3</accession>
<keyword evidence="2" id="KW-0238">DNA-binding</keyword>
<evidence type="ECO:0000259" key="5">
    <source>
        <dbReference type="PROSITE" id="PS51071"/>
    </source>
</evidence>
<dbReference type="PANTHER" id="PTHR30514">
    <property type="entry name" value="GLUCOKINASE"/>
    <property type="match status" value="1"/>
</dbReference>
<dbReference type="GO" id="GO:0006096">
    <property type="term" value="P:glycolytic process"/>
    <property type="evidence" value="ECO:0007669"/>
    <property type="project" value="UniProtKB-KW"/>
</dbReference>
<dbReference type="InterPro" id="IPR001347">
    <property type="entry name" value="SIS_dom"/>
</dbReference>
<keyword evidence="4" id="KW-0804">Transcription</keyword>
<dbReference type="GO" id="GO:0003700">
    <property type="term" value="F:DNA-binding transcription factor activity"/>
    <property type="evidence" value="ECO:0007669"/>
    <property type="project" value="InterPro"/>
</dbReference>
<dbReference type="PROSITE" id="PS51464">
    <property type="entry name" value="SIS"/>
    <property type="match status" value="1"/>
</dbReference>
<evidence type="ECO:0000313" key="7">
    <source>
        <dbReference type="EMBL" id="RFO97825.1"/>
    </source>
</evidence>
<dbReference type="InterPro" id="IPR000281">
    <property type="entry name" value="HTH_RpiR"/>
</dbReference>
<keyword evidence="1" id="KW-0805">Transcription regulation</keyword>
<dbReference type="InterPro" id="IPR035472">
    <property type="entry name" value="RpiR-like_SIS"/>
</dbReference>
<dbReference type="Gene3D" id="3.40.50.10490">
    <property type="entry name" value="Glucose-6-phosphate isomerase like protein, domain 1"/>
    <property type="match status" value="1"/>
</dbReference>
<dbReference type="Gene3D" id="1.10.10.10">
    <property type="entry name" value="Winged helix-like DNA-binding domain superfamily/Winged helix DNA-binding domain"/>
    <property type="match status" value="1"/>
</dbReference>
<proteinExistence type="predicted"/>
<keyword evidence="8" id="KW-1185">Reference proteome</keyword>
<sequence length="292" mass="32353">MQQAEIPKDYEELIRVIHDRYEKMSKSYQAIAVYLTQNPNEVAIKPVNSIAETCGIHASSFVRFAQALGYKGFKELQQVYQQRLSTAAPGFNARVKALQSELADHRGSSTFLQDLVHRDIASLQELIELTSKADIAKATKMMEVADTIYLIGQLRSAPVVDLMRYVLTMLGKRAVLLDASGGLTTHMANLIRPRDMLIAVSFRFYANEVVNVVESCGNRNVPILAISDSTLSPLAKNASVLFTVPEHEYSFSRSLAAPMCLAQALLVNLAAKLQKQVEPRIPTVTQQKQKAS</sequence>
<evidence type="ECO:0000259" key="6">
    <source>
        <dbReference type="PROSITE" id="PS51464"/>
    </source>
</evidence>
<dbReference type="InterPro" id="IPR047640">
    <property type="entry name" value="RpiR-like"/>
</dbReference>
<dbReference type="SUPFAM" id="SSF53697">
    <property type="entry name" value="SIS domain"/>
    <property type="match status" value="1"/>
</dbReference>
<dbReference type="PROSITE" id="PS51071">
    <property type="entry name" value="HTH_RPIR"/>
    <property type="match status" value="1"/>
</dbReference>
<keyword evidence="3" id="KW-0324">Glycolysis</keyword>
<dbReference type="EMBL" id="QFZK01000002">
    <property type="protein sequence ID" value="RFO97825.1"/>
    <property type="molecule type" value="Genomic_DNA"/>
</dbReference>
<dbReference type="Pfam" id="PF01380">
    <property type="entry name" value="SIS"/>
    <property type="match status" value="1"/>
</dbReference>
<feature type="domain" description="HTH rpiR-type" evidence="5">
    <location>
        <begin position="11"/>
        <end position="87"/>
    </location>
</feature>
<dbReference type="AlphaFoldDB" id="A0A3E1REM3"/>
<dbReference type="GO" id="GO:0097367">
    <property type="term" value="F:carbohydrate derivative binding"/>
    <property type="evidence" value="ECO:0007669"/>
    <property type="project" value="InterPro"/>
</dbReference>